<feature type="transmembrane region" description="Helical" evidence="8">
    <location>
        <begin position="283"/>
        <end position="301"/>
    </location>
</feature>
<keyword evidence="3" id="KW-0813">Transport</keyword>
<comment type="similarity">
    <text evidence="2">Belongs to the major facilitator superfamily.</text>
</comment>
<protein>
    <submittedName>
        <fullName evidence="10">MFS transporter</fullName>
    </submittedName>
</protein>
<evidence type="ECO:0000256" key="4">
    <source>
        <dbReference type="ARBA" id="ARBA00022475"/>
    </source>
</evidence>
<feature type="transmembrane region" description="Helical" evidence="8">
    <location>
        <begin position="47"/>
        <end position="65"/>
    </location>
</feature>
<dbReference type="InterPro" id="IPR011701">
    <property type="entry name" value="MFS"/>
</dbReference>
<evidence type="ECO:0000256" key="2">
    <source>
        <dbReference type="ARBA" id="ARBA00008335"/>
    </source>
</evidence>
<feature type="transmembrane region" description="Helical" evidence="8">
    <location>
        <begin position="307"/>
        <end position="326"/>
    </location>
</feature>
<keyword evidence="4" id="KW-1003">Cell membrane</keyword>
<dbReference type="Pfam" id="PF07690">
    <property type="entry name" value="MFS_1"/>
    <property type="match status" value="1"/>
</dbReference>
<reference evidence="10" key="1">
    <citation type="submission" date="2023-05" db="EMBL/GenBank/DDBJ databases">
        <title>Limnohabitans sp. strain HM2-2 Genome sequencing and assembly.</title>
        <authorList>
            <person name="Jung Y."/>
        </authorList>
    </citation>
    <scope>NUCLEOTIDE SEQUENCE</scope>
    <source>
        <strain evidence="10">HM2-2</strain>
    </source>
</reference>
<feature type="transmembrane region" description="Helical" evidence="8">
    <location>
        <begin position="102"/>
        <end position="123"/>
    </location>
</feature>
<comment type="subcellular location">
    <subcellularLocation>
        <location evidence="1">Cell membrane</location>
        <topology evidence="1">Multi-pass membrane protein</topology>
    </subcellularLocation>
</comment>
<dbReference type="PANTHER" id="PTHR43271:SF2">
    <property type="entry name" value="BLL2771 PROTEIN"/>
    <property type="match status" value="1"/>
</dbReference>
<evidence type="ECO:0000256" key="7">
    <source>
        <dbReference type="ARBA" id="ARBA00023136"/>
    </source>
</evidence>
<feature type="transmembrane region" description="Helical" evidence="8">
    <location>
        <begin position="77"/>
        <end position="96"/>
    </location>
</feature>
<feature type="transmembrane region" description="Helical" evidence="8">
    <location>
        <begin position="135"/>
        <end position="155"/>
    </location>
</feature>
<evidence type="ECO:0000256" key="3">
    <source>
        <dbReference type="ARBA" id="ARBA00022448"/>
    </source>
</evidence>
<organism evidence="10 11">
    <name type="scientific">Limnohabitans lacus</name>
    <dbReference type="NCBI Taxonomy" id="3045173"/>
    <lineage>
        <taxon>Bacteria</taxon>
        <taxon>Pseudomonadati</taxon>
        <taxon>Pseudomonadota</taxon>
        <taxon>Betaproteobacteria</taxon>
        <taxon>Burkholderiales</taxon>
        <taxon>Comamonadaceae</taxon>
        <taxon>Limnohabitans</taxon>
    </lineage>
</organism>
<accession>A0ABT6X2Q9</accession>
<dbReference type="PANTHER" id="PTHR43271">
    <property type="entry name" value="BLL2771 PROTEIN"/>
    <property type="match status" value="1"/>
</dbReference>
<keyword evidence="7 8" id="KW-0472">Membrane</keyword>
<keyword evidence="6 8" id="KW-1133">Transmembrane helix</keyword>
<dbReference type="InterPro" id="IPR020846">
    <property type="entry name" value="MFS_dom"/>
</dbReference>
<dbReference type="SUPFAM" id="SSF103473">
    <property type="entry name" value="MFS general substrate transporter"/>
    <property type="match status" value="1"/>
</dbReference>
<evidence type="ECO:0000313" key="10">
    <source>
        <dbReference type="EMBL" id="MDI9232403.1"/>
    </source>
</evidence>
<comment type="caution">
    <text evidence="10">The sequence shown here is derived from an EMBL/GenBank/DDBJ whole genome shotgun (WGS) entry which is preliminary data.</text>
</comment>
<feature type="transmembrane region" description="Helical" evidence="8">
    <location>
        <begin position="367"/>
        <end position="385"/>
    </location>
</feature>
<dbReference type="Proteomes" id="UP001431902">
    <property type="component" value="Unassembled WGS sequence"/>
</dbReference>
<feature type="transmembrane region" description="Helical" evidence="8">
    <location>
        <begin position="161"/>
        <end position="182"/>
    </location>
</feature>
<keyword evidence="5 8" id="KW-0812">Transmembrane</keyword>
<evidence type="ECO:0000313" key="11">
    <source>
        <dbReference type="Proteomes" id="UP001431902"/>
    </source>
</evidence>
<gene>
    <name evidence="10" type="ORF">QLQ16_00965</name>
</gene>
<feature type="transmembrane region" description="Helical" evidence="8">
    <location>
        <begin position="250"/>
        <end position="271"/>
    </location>
</feature>
<dbReference type="RefSeq" id="WP_283222815.1">
    <property type="nucleotide sequence ID" value="NZ_JASGBH010000001.1"/>
</dbReference>
<name>A0ABT6X2Q9_9BURK</name>
<keyword evidence="11" id="KW-1185">Reference proteome</keyword>
<sequence>MSTVTSAERNSLWVMALAGFSSMVSMRMCDPMLVVLSQEFQVSTGEASRVVSAFAVAYGVLQLFYGPLGDRFGKLRVITLAALACSVFSALTSLAPNLSVLVFMRALMGAAAAGIIPLTLAWIGDQVAYERRQETLARLMGATVSGMMVGLWFGGFAAENLGWRTAFAVVSVLFAAAALLLVRKLRRMPATAPTEASAPGLLASFGNTFKLLGNTRVRQVLTVTAIEGALVFGAMAFIPTHLHLQYDMSVVFAGTVMMLYGVGGLIYSQLARRWLGWLGGERGLVRTGASCIVLGLVLLAWTHQPVLGMLGCFATGFGFYMMHNTLQTQATQMAPHARGTAVTLFACMLFFGQSAGVLVMAQSVDQGWLPLAFSLCAVGVAALGWRIHRLVGQH</sequence>
<proteinExistence type="inferred from homology"/>
<feature type="transmembrane region" description="Helical" evidence="8">
    <location>
        <begin position="338"/>
        <end position="361"/>
    </location>
</feature>
<feature type="domain" description="Major facilitator superfamily (MFS) profile" evidence="9">
    <location>
        <begin position="11"/>
        <end position="394"/>
    </location>
</feature>
<evidence type="ECO:0000256" key="5">
    <source>
        <dbReference type="ARBA" id="ARBA00022692"/>
    </source>
</evidence>
<evidence type="ECO:0000256" key="6">
    <source>
        <dbReference type="ARBA" id="ARBA00022989"/>
    </source>
</evidence>
<feature type="transmembrane region" description="Helical" evidence="8">
    <location>
        <begin position="220"/>
        <end position="238"/>
    </location>
</feature>
<evidence type="ECO:0000256" key="1">
    <source>
        <dbReference type="ARBA" id="ARBA00004651"/>
    </source>
</evidence>
<evidence type="ECO:0000259" key="9">
    <source>
        <dbReference type="PROSITE" id="PS50850"/>
    </source>
</evidence>
<dbReference type="PROSITE" id="PS50850">
    <property type="entry name" value="MFS"/>
    <property type="match status" value="1"/>
</dbReference>
<feature type="transmembrane region" description="Helical" evidence="8">
    <location>
        <begin position="12"/>
        <end position="35"/>
    </location>
</feature>
<dbReference type="InterPro" id="IPR036259">
    <property type="entry name" value="MFS_trans_sf"/>
</dbReference>
<dbReference type="Gene3D" id="1.20.1250.20">
    <property type="entry name" value="MFS general substrate transporter like domains"/>
    <property type="match status" value="1"/>
</dbReference>
<dbReference type="CDD" id="cd17324">
    <property type="entry name" value="MFS_NepI_like"/>
    <property type="match status" value="1"/>
</dbReference>
<dbReference type="EMBL" id="JASGBH010000001">
    <property type="protein sequence ID" value="MDI9232403.1"/>
    <property type="molecule type" value="Genomic_DNA"/>
</dbReference>
<evidence type="ECO:0000256" key="8">
    <source>
        <dbReference type="SAM" id="Phobius"/>
    </source>
</evidence>